<dbReference type="Gene3D" id="3.50.50.60">
    <property type="entry name" value="FAD/NAD(P)-binding domain"/>
    <property type="match status" value="1"/>
</dbReference>
<dbReference type="SUPFAM" id="SSF51905">
    <property type="entry name" value="FAD/NAD(P)-binding domain"/>
    <property type="match status" value="1"/>
</dbReference>
<evidence type="ECO:0000313" key="3">
    <source>
        <dbReference type="EMBL" id="AZA10952.1"/>
    </source>
</evidence>
<evidence type="ECO:0000313" key="4">
    <source>
        <dbReference type="Proteomes" id="UP000271587"/>
    </source>
</evidence>
<protein>
    <submittedName>
        <fullName evidence="3">Pseudooxynicotine oxidase</fullName>
        <ecNumber evidence="3">1.4.3.24</ecNumber>
    </submittedName>
</protein>
<comment type="similarity">
    <text evidence="1">Belongs to the flavin monoamine oxidase family.</text>
</comment>
<feature type="domain" description="Amine oxidase" evidence="2">
    <location>
        <begin position="15"/>
        <end position="428"/>
    </location>
</feature>
<organism evidence="3 4">
    <name type="scientific">Corynebacterium gerontici</name>
    <dbReference type="NCBI Taxonomy" id="2079234"/>
    <lineage>
        <taxon>Bacteria</taxon>
        <taxon>Bacillati</taxon>
        <taxon>Actinomycetota</taxon>
        <taxon>Actinomycetes</taxon>
        <taxon>Mycobacteriales</taxon>
        <taxon>Corynebacteriaceae</taxon>
        <taxon>Corynebacterium</taxon>
    </lineage>
</organism>
<name>A0A3G6IZ21_9CORY</name>
<sequence>MAHSKGSIGIIGAGFAGLISARELERLGYDVEIFEARDRIGGRTWTEERMGYTLEIGGTWVHWMQPFIWAEITRYGSEIVASPVCDEAFWIVGDKVHRGKEADVDEKLAAVQAKIFERSRELFPLPHAPWTNRDAVEAADTGTVLDCVRNGEFSDEEVALANAYWNAGYNGESRTASPIMAAHWASLSDHRLSLLDDQTLRYKLVGGMKRIYTKIREDIRGEVHLNSRVTKVDDLDAGKGVDITLEDGTTRHFDQLVVTLPIGALRTIDFTGDLPKHAKEAMVEGWNCTGHKVWVKIKGHRKVLAYAPDGHPLALLRSEYFLDDDTTICVGFGPDHAAIDLNSVEEVQKALDAWEADLEVVDTFSHDWVEDEFTGQTWATPRTGQFLHGHPEKLRHGNLIFAGSDWAAGWNSFVDGAIETGFRAAREIDELHS</sequence>
<proteinExistence type="inferred from homology"/>
<dbReference type="InterPro" id="IPR002937">
    <property type="entry name" value="Amino_oxidase"/>
</dbReference>
<dbReference type="GO" id="GO:0016491">
    <property type="term" value="F:oxidoreductase activity"/>
    <property type="evidence" value="ECO:0007669"/>
    <property type="project" value="UniProtKB-KW"/>
</dbReference>
<reference evidence="3 4" key="1">
    <citation type="submission" date="2018-11" db="EMBL/GenBank/DDBJ databases">
        <authorList>
            <person name="Kleinhagauer T."/>
            <person name="Glaeser S.P."/>
            <person name="Spergser J."/>
            <person name="Ruckert C."/>
            <person name="Kaempfer P."/>
            <person name="Busse H.-J."/>
        </authorList>
    </citation>
    <scope>NUCLEOTIDE SEQUENCE [LARGE SCALE GENOMIC DNA]</scope>
    <source>
        <strain evidence="3 4">W8</strain>
    </source>
</reference>
<evidence type="ECO:0000259" key="2">
    <source>
        <dbReference type="Pfam" id="PF01593"/>
    </source>
</evidence>
<dbReference type="Proteomes" id="UP000271587">
    <property type="component" value="Chromosome"/>
</dbReference>
<accession>A0A3G6IZ21</accession>
<dbReference type="InterPro" id="IPR050703">
    <property type="entry name" value="Flavin_MAO"/>
</dbReference>
<dbReference type="AlphaFoldDB" id="A0A3G6IZ21"/>
<dbReference type="EC" id="1.4.3.24" evidence="3"/>
<dbReference type="PRINTS" id="PR00419">
    <property type="entry name" value="ADXRDTASE"/>
</dbReference>
<dbReference type="KEGG" id="cgk:CGERO_03145"/>
<dbReference type="RefSeq" id="WP_123933428.1">
    <property type="nucleotide sequence ID" value="NZ_CP033897.1"/>
</dbReference>
<evidence type="ECO:0000256" key="1">
    <source>
        <dbReference type="ARBA" id="ARBA00005995"/>
    </source>
</evidence>
<keyword evidence="3" id="KW-0560">Oxidoreductase</keyword>
<dbReference type="EMBL" id="CP033897">
    <property type="protein sequence ID" value="AZA10952.1"/>
    <property type="molecule type" value="Genomic_DNA"/>
</dbReference>
<dbReference type="OrthoDB" id="337830at2"/>
<dbReference type="PANTHER" id="PTHR43563">
    <property type="entry name" value="AMINE OXIDASE"/>
    <property type="match status" value="1"/>
</dbReference>
<keyword evidence="4" id="KW-1185">Reference proteome</keyword>
<dbReference type="Pfam" id="PF01593">
    <property type="entry name" value="Amino_oxidase"/>
    <property type="match status" value="1"/>
</dbReference>
<gene>
    <name evidence="3" type="primary">pao</name>
    <name evidence="3" type="ORF">CGERO_03145</name>
</gene>
<dbReference type="InterPro" id="IPR036188">
    <property type="entry name" value="FAD/NAD-bd_sf"/>
</dbReference>
<dbReference type="PANTHER" id="PTHR43563:SF1">
    <property type="entry name" value="AMINE OXIDASE [FLAVIN-CONTAINING] B"/>
    <property type="match status" value="1"/>
</dbReference>